<proteinExistence type="predicted"/>
<feature type="region of interest" description="Disordered" evidence="1">
    <location>
        <begin position="1"/>
        <end position="41"/>
    </location>
</feature>
<evidence type="ECO:0000313" key="2">
    <source>
        <dbReference type="EMBL" id="ATY31151.1"/>
    </source>
</evidence>
<protein>
    <submittedName>
        <fullName evidence="2">Uncharacterized protein</fullName>
    </submittedName>
</protein>
<feature type="compositionally biased region" description="Low complexity" evidence="1">
    <location>
        <begin position="30"/>
        <end position="41"/>
    </location>
</feature>
<gene>
    <name evidence="2" type="ORF">CVN68_03450</name>
</gene>
<reference evidence="2 3" key="1">
    <citation type="submission" date="2017-11" db="EMBL/GenBank/DDBJ databases">
        <title>Complete genome sequence of Sphingomonas sp. Strain Cra20, a psychrotolerant potential plant growth promoting rhizobacteria.</title>
        <authorList>
            <person name="Luo Y."/>
        </authorList>
    </citation>
    <scope>NUCLEOTIDE SEQUENCE [LARGE SCALE GENOMIC DNA]</scope>
    <source>
        <strain evidence="2 3">Cra20</strain>
    </source>
</reference>
<sequence>MASAQVQVQAQRPLRPKPSPAPQVFTPNTVVDAGALPPGPADAVPRGVMHASWDRKGWIDTIDGKRSGIQFRLGSEHVIRGAGLANAVQGFITSSRIPRGGGNKYETVGSVLTIVRNSDSEVVVRVSQISGGKVRWSATGHRQYPDVRLILRTDGGGRNFNFPIRGGRYSCAAGEPNCE</sequence>
<dbReference type="Proteomes" id="UP000229081">
    <property type="component" value="Chromosome"/>
</dbReference>
<name>A0A2K8MIY5_9SPHN</name>
<feature type="compositionally biased region" description="Polar residues" evidence="1">
    <location>
        <begin position="1"/>
        <end position="10"/>
    </location>
</feature>
<evidence type="ECO:0000313" key="3">
    <source>
        <dbReference type="Proteomes" id="UP000229081"/>
    </source>
</evidence>
<dbReference type="KEGG" id="sphc:CVN68_03450"/>
<evidence type="ECO:0000256" key="1">
    <source>
        <dbReference type="SAM" id="MobiDB-lite"/>
    </source>
</evidence>
<accession>A0A2K8MIY5</accession>
<keyword evidence="3" id="KW-1185">Reference proteome</keyword>
<dbReference type="RefSeq" id="WP_100280962.1">
    <property type="nucleotide sequence ID" value="NZ_CP024923.1"/>
</dbReference>
<dbReference type="AlphaFoldDB" id="A0A2K8MIY5"/>
<dbReference type="EMBL" id="CP024923">
    <property type="protein sequence ID" value="ATY31151.1"/>
    <property type="molecule type" value="Genomic_DNA"/>
</dbReference>
<organism evidence="2 3">
    <name type="scientific">Sphingomonas psychrotolerans</name>
    <dbReference type="NCBI Taxonomy" id="1327635"/>
    <lineage>
        <taxon>Bacteria</taxon>
        <taxon>Pseudomonadati</taxon>
        <taxon>Pseudomonadota</taxon>
        <taxon>Alphaproteobacteria</taxon>
        <taxon>Sphingomonadales</taxon>
        <taxon>Sphingomonadaceae</taxon>
        <taxon>Sphingomonas</taxon>
    </lineage>
</organism>